<keyword evidence="3" id="KW-0813">Transport</keyword>
<dbReference type="NCBIfam" id="TIGR00688">
    <property type="entry name" value="rarD"/>
    <property type="match status" value="1"/>
</dbReference>
<evidence type="ECO:0000256" key="6">
    <source>
        <dbReference type="ARBA" id="ARBA00022989"/>
    </source>
</evidence>
<dbReference type="AlphaFoldDB" id="B8JDR8"/>
<dbReference type="PANTHER" id="PTHR22911:SF137">
    <property type="entry name" value="SOLUTE CARRIER FAMILY 35 MEMBER G2-RELATED"/>
    <property type="match status" value="1"/>
</dbReference>
<evidence type="ECO:0000256" key="7">
    <source>
        <dbReference type="ARBA" id="ARBA00023136"/>
    </source>
</evidence>
<dbReference type="KEGG" id="acp:A2cp1_0811"/>
<dbReference type="PANTHER" id="PTHR22911">
    <property type="entry name" value="ACYL-MALONYL CONDENSING ENZYME-RELATED"/>
    <property type="match status" value="1"/>
</dbReference>
<accession>B8JDR8</accession>
<name>B8JDR8_ANAD2</name>
<feature type="transmembrane region" description="Helical" evidence="8">
    <location>
        <begin position="148"/>
        <end position="164"/>
    </location>
</feature>
<keyword evidence="5 8" id="KW-0812">Transmembrane</keyword>
<dbReference type="SUPFAM" id="SSF103481">
    <property type="entry name" value="Multidrug resistance efflux transporter EmrE"/>
    <property type="match status" value="2"/>
</dbReference>
<evidence type="ECO:0000313" key="10">
    <source>
        <dbReference type="EMBL" id="ACL64163.1"/>
    </source>
</evidence>
<dbReference type="InterPro" id="IPR037185">
    <property type="entry name" value="EmrE-like"/>
</dbReference>
<keyword evidence="6 8" id="KW-1133">Transmembrane helix</keyword>
<keyword evidence="4" id="KW-1003">Cell membrane</keyword>
<feature type="transmembrane region" description="Helical" evidence="8">
    <location>
        <begin position="240"/>
        <end position="258"/>
    </location>
</feature>
<gene>
    <name evidence="10" type="ordered locus">A2cp1_0811</name>
</gene>
<evidence type="ECO:0000256" key="2">
    <source>
        <dbReference type="ARBA" id="ARBA00007362"/>
    </source>
</evidence>
<dbReference type="Proteomes" id="UP000007089">
    <property type="component" value="Chromosome"/>
</dbReference>
<proteinExistence type="inferred from homology"/>
<dbReference type="GO" id="GO:0005886">
    <property type="term" value="C:plasma membrane"/>
    <property type="evidence" value="ECO:0007669"/>
    <property type="project" value="UniProtKB-SubCell"/>
</dbReference>
<comment type="similarity">
    <text evidence="2">Belongs to the EamA transporter family.</text>
</comment>
<feature type="transmembrane region" description="Helical" evidence="8">
    <location>
        <begin position="125"/>
        <end position="142"/>
    </location>
</feature>
<feature type="domain" description="EamA" evidence="9">
    <location>
        <begin position="6"/>
        <end position="141"/>
    </location>
</feature>
<feature type="transmembrane region" description="Helical" evidence="8">
    <location>
        <begin position="71"/>
        <end position="89"/>
    </location>
</feature>
<evidence type="ECO:0000256" key="1">
    <source>
        <dbReference type="ARBA" id="ARBA00004651"/>
    </source>
</evidence>
<keyword evidence="11" id="KW-1185">Reference proteome</keyword>
<evidence type="ECO:0000256" key="4">
    <source>
        <dbReference type="ARBA" id="ARBA00022475"/>
    </source>
</evidence>
<evidence type="ECO:0000256" key="3">
    <source>
        <dbReference type="ARBA" id="ARBA00022448"/>
    </source>
</evidence>
<feature type="transmembrane region" description="Helical" evidence="8">
    <location>
        <begin position="176"/>
        <end position="193"/>
    </location>
</feature>
<feature type="transmembrane region" description="Helical" evidence="8">
    <location>
        <begin position="37"/>
        <end position="59"/>
    </location>
</feature>
<feature type="transmembrane region" description="Helical" evidence="8">
    <location>
        <begin position="205"/>
        <end position="228"/>
    </location>
</feature>
<feature type="transmembrane region" description="Helical" evidence="8">
    <location>
        <begin position="101"/>
        <end position="118"/>
    </location>
</feature>
<organism evidence="10 11">
    <name type="scientific">Anaeromyxobacter dehalogenans (strain ATCC BAA-258 / DSM 21875 / 2CP-1)</name>
    <dbReference type="NCBI Taxonomy" id="455488"/>
    <lineage>
        <taxon>Bacteria</taxon>
        <taxon>Pseudomonadati</taxon>
        <taxon>Myxococcota</taxon>
        <taxon>Myxococcia</taxon>
        <taxon>Myxococcales</taxon>
        <taxon>Cystobacterineae</taxon>
        <taxon>Anaeromyxobacteraceae</taxon>
        <taxon>Anaeromyxobacter</taxon>
    </lineage>
</organism>
<feature type="transmembrane region" description="Helical" evidence="8">
    <location>
        <begin position="7"/>
        <end position="25"/>
    </location>
</feature>
<evidence type="ECO:0000259" key="9">
    <source>
        <dbReference type="Pfam" id="PF00892"/>
    </source>
</evidence>
<dbReference type="InterPro" id="IPR004626">
    <property type="entry name" value="RarD"/>
</dbReference>
<keyword evidence="7 8" id="KW-0472">Membrane</keyword>
<evidence type="ECO:0000313" key="11">
    <source>
        <dbReference type="Proteomes" id="UP000007089"/>
    </source>
</evidence>
<dbReference type="InterPro" id="IPR000620">
    <property type="entry name" value="EamA_dom"/>
</dbReference>
<protein>
    <submittedName>
        <fullName evidence="10">RarD protein, DMT superfamily transporter</fullName>
    </submittedName>
</protein>
<dbReference type="EMBL" id="CP001359">
    <property type="protein sequence ID" value="ACL64163.1"/>
    <property type="molecule type" value="Genomic_DNA"/>
</dbReference>
<evidence type="ECO:0000256" key="8">
    <source>
        <dbReference type="SAM" id="Phobius"/>
    </source>
</evidence>
<evidence type="ECO:0000256" key="5">
    <source>
        <dbReference type="ARBA" id="ARBA00022692"/>
    </source>
</evidence>
<dbReference type="Pfam" id="PF00892">
    <property type="entry name" value="EamA"/>
    <property type="match status" value="1"/>
</dbReference>
<dbReference type="RefSeq" id="WP_012632181.1">
    <property type="nucleotide sequence ID" value="NC_011891.1"/>
</dbReference>
<dbReference type="HOGENOM" id="CLU_054508_1_0_7"/>
<sequence>MESRSRGLAYALAAYLLWGAFPLYFKALHGVPAPEILAHRVLWSVVLLAGIVLLGGRSGQLRDALRPGRRGVLAVTAVLIAANWLIYIWAVNAGRVLEASLGYFVNPLVNVLLGMAFLRERLSRVQALAVALAGAGVAVLVVRLGTVPWLPLSLALSFGLYGLLRKRAGIDPIGGLLAETALLAPVALAYLVLRGTGGEGAFGHGAWRTALLVAAGPVTTVPLVWFAIGVRSLRLSTMGLVQYITPTIQFLMAVALFREPFTRTHAIAFGCIWVSLAAYTWDALARVRRVEAAASGAARAA</sequence>
<comment type="subcellular location">
    <subcellularLocation>
        <location evidence="1">Cell membrane</location>
        <topology evidence="1">Multi-pass membrane protein</topology>
    </subcellularLocation>
</comment>
<reference evidence="10" key="1">
    <citation type="submission" date="2009-01" db="EMBL/GenBank/DDBJ databases">
        <title>Complete sequence of Anaeromyxobacter dehalogenans 2CP-1.</title>
        <authorList>
            <consortium name="US DOE Joint Genome Institute"/>
            <person name="Lucas S."/>
            <person name="Copeland A."/>
            <person name="Lapidus A."/>
            <person name="Glavina del Rio T."/>
            <person name="Dalin E."/>
            <person name="Tice H."/>
            <person name="Bruce D."/>
            <person name="Goodwin L."/>
            <person name="Pitluck S."/>
            <person name="Saunders E."/>
            <person name="Brettin T."/>
            <person name="Detter J.C."/>
            <person name="Han C."/>
            <person name="Larimer F."/>
            <person name="Land M."/>
            <person name="Hauser L."/>
            <person name="Kyrpides N."/>
            <person name="Ovchinnikova G."/>
            <person name="Beliaev A.S."/>
            <person name="Richardson P."/>
        </authorList>
    </citation>
    <scope>NUCLEOTIDE SEQUENCE</scope>
    <source>
        <strain evidence="10">2CP-1</strain>
    </source>
</reference>
<feature type="transmembrane region" description="Helical" evidence="8">
    <location>
        <begin position="264"/>
        <end position="281"/>
    </location>
</feature>